<keyword evidence="3" id="KW-1040">Host Golgi apparatus</keyword>
<keyword evidence="10" id="KW-0946">Virion</keyword>
<dbReference type="EMBL" id="PP273175">
    <property type="protein sequence ID" value="WWB00522.1"/>
    <property type="molecule type" value="Genomic_RNA"/>
</dbReference>
<evidence type="ECO:0000256" key="1">
    <source>
        <dbReference type="ARBA" id="ARBA00022692"/>
    </source>
</evidence>
<evidence type="ECO:0000256" key="2">
    <source>
        <dbReference type="ARBA" id="ARBA00022703"/>
    </source>
</evidence>
<accession>A0AB38ZDL4</accession>
<dbReference type="InterPro" id="IPR043507">
    <property type="entry name" value="E_protein_aCoV"/>
</dbReference>
<dbReference type="PROSITE" id="PS51926">
    <property type="entry name" value="COV_E"/>
    <property type="match status" value="1"/>
</dbReference>
<keyword evidence="10" id="KW-0261">Viral envelope protein</keyword>
<dbReference type="HAMAP" id="MF_04205">
    <property type="entry name" value="ALPHA_CORONA_E"/>
    <property type="match status" value="1"/>
</dbReference>
<name>A0AB38ZDL4_9NIDO</name>
<reference evidence="10" key="1">
    <citation type="submission" date="2024-02" db="EMBL/GenBank/DDBJ databases">
        <title>Substantial viral diversity in bats and rodents from East Africa: insights into evolution, recombination, and co-circulation.</title>
        <authorList>
            <person name="Hu B."/>
        </authorList>
    </citation>
    <scope>NUCLEOTIDE SEQUENCE</scope>
    <source>
        <strain evidence="8">4A/Kenya/BAT0740/2015</strain>
        <strain evidence="9">4B/Kenya/BAT2987/2015</strain>
        <strain evidence="10">4C/Kenya/BAT2988/2015</strain>
        <strain evidence="11">4D/Kenya/BFS126/2015</strain>
    </source>
</reference>
<dbReference type="GO" id="GO:0016020">
    <property type="term" value="C:membrane"/>
    <property type="evidence" value="ECO:0007669"/>
    <property type="project" value="InterPro"/>
</dbReference>
<dbReference type="InterPro" id="IPR003873">
    <property type="entry name" value="E_protein_CoV"/>
</dbReference>
<evidence type="ECO:0000256" key="6">
    <source>
        <dbReference type="ARBA" id="ARBA00023136"/>
    </source>
</evidence>
<keyword evidence="1 7" id="KW-0812">Transmembrane</keyword>
<evidence type="ECO:0000256" key="7">
    <source>
        <dbReference type="SAM" id="Phobius"/>
    </source>
</evidence>
<evidence type="ECO:0000313" key="10">
    <source>
        <dbReference type="EMBL" id="WWB00538.1"/>
    </source>
</evidence>
<evidence type="ECO:0000313" key="11">
    <source>
        <dbReference type="EMBL" id="WWB00546.1"/>
    </source>
</evidence>
<organism evidence="10">
    <name type="scientific">Miniopterus bat coronavirus</name>
    <dbReference type="NCBI Taxonomy" id="3119327"/>
    <lineage>
        <taxon>Viruses</taxon>
        <taxon>Riboviria</taxon>
        <taxon>Orthornavirae</taxon>
        <taxon>Pisuviricota</taxon>
        <taxon>Pisoniviricetes</taxon>
        <taxon>Nidovirales</taxon>
        <taxon>Cornidovirineae</taxon>
        <taxon>Coronaviridae</taxon>
    </lineage>
</organism>
<dbReference type="GO" id="GO:0019031">
    <property type="term" value="C:viral envelope"/>
    <property type="evidence" value="ECO:0007669"/>
    <property type="project" value="UniProtKB-KW"/>
</dbReference>
<evidence type="ECO:0000256" key="5">
    <source>
        <dbReference type="ARBA" id="ARBA00022989"/>
    </source>
</evidence>
<keyword evidence="6 7" id="KW-0472">Membrane</keyword>
<proteinExistence type="inferred from homology"/>
<dbReference type="EMBL" id="PP273176">
    <property type="protein sequence ID" value="WWB00530.1"/>
    <property type="molecule type" value="Genomic_RNA"/>
</dbReference>
<keyword evidence="5 7" id="KW-1133">Transmembrane helix</keyword>
<dbReference type="EMBL" id="PP273177">
    <property type="protein sequence ID" value="WWB00538.1"/>
    <property type="molecule type" value="Genomic_RNA"/>
</dbReference>
<dbReference type="GO" id="GO:0046760">
    <property type="term" value="P:viral budding from Golgi membrane"/>
    <property type="evidence" value="ECO:0007669"/>
    <property type="project" value="InterPro"/>
</dbReference>
<feature type="transmembrane region" description="Helical" evidence="7">
    <location>
        <begin position="14"/>
        <end position="35"/>
    </location>
</feature>
<evidence type="ECO:0000256" key="3">
    <source>
        <dbReference type="ARBA" id="ARBA00022812"/>
    </source>
</evidence>
<keyword evidence="4" id="KW-1043">Host membrane</keyword>
<dbReference type="EMBL" id="PP273178">
    <property type="protein sequence ID" value="WWB00546.1"/>
    <property type="molecule type" value="Genomic_RNA"/>
</dbReference>
<evidence type="ECO:0000313" key="9">
    <source>
        <dbReference type="EMBL" id="WWB00530.1"/>
    </source>
</evidence>
<protein>
    <submittedName>
        <fullName evidence="10">Envelope protein</fullName>
    </submittedName>
</protein>
<keyword evidence="2" id="KW-0053">Apoptosis</keyword>
<sequence>MLTLVDDHGLVLNVILWLIVCFCVIIICCSVIQLIQMCFVCHRFCNSTVYTPAYKAYKVYQDYMRIDPLPVPVIDV</sequence>
<evidence type="ECO:0000256" key="4">
    <source>
        <dbReference type="ARBA" id="ARBA00022870"/>
    </source>
</evidence>
<evidence type="ECO:0000313" key="8">
    <source>
        <dbReference type="EMBL" id="WWB00522.1"/>
    </source>
</evidence>
<dbReference type="Pfam" id="PF02723">
    <property type="entry name" value="CoV_E"/>
    <property type="match status" value="1"/>
</dbReference>